<comment type="catalytic activity">
    <reaction evidence="1">
        <text>Release of an N-terminal tripeptide from a polypeptide.</text>
        <dbReference type="EC" id="3.4.14.10"/>
    </reaction>
</comment>
<feature type="domain" description="Tripeptidyl peptidase II second Ig-like" evidence="12">
    <location>
        <begin position="889"/>
        <end position="1073"/>
    </location>
</feature>
<keyword evidence="7 8" id="KW-0720">Serine protease</keyword>
<dbReference type="SUPFAM" id="SSF52743">
    <property type="entry name" value="Subtilisin-like"/>
    <property type="match status" value="1"/>
</dbReference>
<name>A0A1D2AFC0_AUXPR</name>
<keyword evidence="9" id="KW-0175">Coiled coil</keyword>
<sequence>LVRMTARFAVQQAHRCVPSRPSVGRTVGGRACSQLPARAASSVQGQRISNMDSDTGRQAAVVVSDMNEITLGDQLLEEEREGPPDPFAGAMPKKDIQADAFLKEHPEFDGRGIVVAILDTGIDPGAAALQTTPNGRPKIIDVLDCTGSGDVDTSTLVTAAADYTIQGVRGSALRLNPAWDNPSGKWHVGSKRLFDLVPKGLADSIRADRRRVWMQEQRDLLAKATAEVAKLSTQGTPKVTKEEREELEARVALLSEFAEKAEDQGPVLDAVVWQDASSVWWAALDLTELRGPARGALADFKPMTDFKARRQYTAFSPSDACNFAVNIYDGGNILSIVVDAGSHGTHVAGITAAYDAAAPHLSGVAPGAQLISCKIGDTRLGSMETAPGLYRALAAVIQHKADIINMSYGESTATPNSGRFIELAEEVVHEHGVVFVSSAGNSGPALCTVGAPGGTSSAILGVGAWVAPEMAAAGHALREPLRDGQQYNWSSRGPAPDGDVGVALCAPGGAVAPVPRWTRQRRQLMNGTSMASPCAAGAIALVLSGLKAQGVRPSPARLRRGLEATCLRTSWDADSVLSQGAGLIQVADAHAFLLAPCSPAASQPWQVTLQRTDAGAAAGGGKRGVFLRTGQETAVTSTHQVTVKPWFKPEEVAARLDMEVRAELSSERSSFVSHPKHLLLYATGRSFEIQVDPRSLEPGLHHTEIRGTDTSDPGAGTLFTIPITVAVPTPVTAGGSQPGADVEIEGEGHAELQRPHTFDETLMFAAGIEARRFLDVPEGATWAELRLTASMETPKTLMLRATQLAPHTRFSDTEWAKSVQLADGGKVEAAFAVSAGTPLELTVAQMWNSLGSCVLRLSLTFHGVTATTPAKGLLLNGAAGIARLTVRAPLGPERIQPKASLTMLCIPLCPTAAELAPLSAPRDALPRSRLTHQLTLTYSLTLVEGGTVTPRFPRLNRLVYDGILDGQMHVVTDANKKVLGWGDIYPEGIKLGAGTFAIRVALRHTDADLLQKFKDLPLVAERKLDPSICVPVYTSQAACVTGGAAAKELSLVHGSSVALFLGNPAEDKLPKDATAGRILSGSVSLGTLASSPGKESPDTLALSFVVPPPKSDVDKGKGTAPENGNGKKDAADVDADLEKAVLAAQVAFLKDLKDGSEEERSTYQRLWDRVFEANKGHLPLLTERLTRLDARSDKDSLVEDRVAAADAVIAAIDTTKLAVYLAQKSPETGPDKDSRKKDFELQRDAIIQALASKASALLTKYPEVPAETETDEFEAAFVELQKWVDTSAEGTHANLNAQRLARKGQLALAYRALDKALADDKLASKHKGMLETRVKLLKQLGWSHWEAAAKARLEISFPA</sequence>
<dbReference type="GO" id="GO:0004252">
    <property type="term" value="F:serine-type endopeptidase activity"/>
    <property type="evidence" value="ECO:0007669"/>
    <property type="project" value="UniProtKB-UniRule"/>
</dbReference>
<feature type="region of interest" description="Disordered" evidence="10">
    <location>
        <begin position="1089"/>
        <end position="1130"/>
    </location>
</feature>
<dbReference type="InterPro" id="IPR050131">
    <property type="entry name" value="Peptidase_S8_subtilisin-like"/>
</dbReference>
<keyword evidence="6 8" id="KW-0378">Hydrolase</keyword>
<evidence type="ECO:0000256" key="9">
    <source>
        <dbReference type="SAM" id="Coils"/>
    </source>
</evidence>
<evidence type="ECO:0000259" key="14">
    <source>
        <dbReference type="Pfam" id="PF21316"/>
    </source>
</evidence>
<dbReference type="Pfam" id="PF21223">
    <property type="entry name" value="TPPII_Ig-like-1"/>
    <property type="match status" value="1"/>
</dbReference>
<dbReference type="InterPro" id="IPR015500">
    <property type="entry name" value="Peptidase_S8_subtilisin-rel"/>
</dbReference>
<proteinExistence type="inferred from homology"/>
<evidence type="ECO:0000259" key="11">
    <source>
        <dbReference type="Pfam" id="PF00082"/>
    </source>
</evidence>
<dbReference type="GO" id="GO:0006508">
    <property type="term" value="P:proteolysis"/>
    <property type="evidence" value="ECO:0007669"/>
    <property type="project" value="UniProtKB-KW"/>
</dbReference>
<comment type="similarity">
    <text evidence="2 8">Belongs to the peptidase S8 family.</text>
</comment>
<dbReference type="InterPro" id="IPR048384">
    <property type="entry name" value="TPPII_GBD"/>
</dbReference>
<dbReference type="InterPro" id="IPR023828">
    <property type="entry name" value="Peptidase_S8_Ser-AS"/>
</dbReference>
<dbReference type="Gene3D" id="3.40.50.200">
    <property type="entry name" value="Peptidase S8/S53 domain"/>
    <property type="match status" value="2"/>
</dbReference>
<dbReference type="Pfam" id="PF00082">
    <property type="entry name" value="Peptidase_S8"/>
    <property type="match status" value="1"/>
</dbReference>
<dbReference type="InterPro" id="IPR048383">
    <property type="entry name" value="TPPII_Ig-like-1"/>
</dbReference>
<feature type="domain" description="Tripeptidyl-peptidase II first Ig-like" evidence="13">
    <location>
        <begin position="622"/>
        <end position="725"/>
    </location>
</feature>
<feature type="non-terminal residue" evidence="15">
    <location>
        <position position="1"/>
    </location>
</feature>
<evidence type="ECO:0000259" key="12">
    <source>
        <dbReference type="Pfam" id="PF12580"/>
    </source>
</evidence>
<dbReference type="Pfam" id="PF12580">
    <property type="entry name" value="TPPII"/>
    <property type="match status" value="1"/>
</dbReference>
<dbReference type="Pfam" id="PF21316">
    <property type="entry name" value="TPPII_GBD"/>
    <property type="match status" value="1"/>
</dbReference>
<evidence type="ECO:0000259" key="13">
    <source>
        <dbReference type="Pfam" id="PF21223"/>
    </source>
</evidence>
<feature type="active site" description="Charge relay system" evidence="8">
    <location>
        <position position="529"/>
    </location>
</feature>
<evidence type="ECO:0000256" key="6">
    <source>
        <dbReference type="ARBA" id="ARBA00022801"/>
    </source>
</evidence>
<dbReference type="PROSITE" id="PS00138">
    <property type="entry name" value="SUBTILASE_SER"/>
    <property type="match status" value="1"/>
</dbReference>
<dbReference type="PANTHER" id="PTHR43806">
    <property type="entry name" value="PEPTIDASE S8"/>
    <property type="match status" value="1"/>
</dbReference>
<feature type="domain" description="Tripeptidyl-peptidase II galactose-binding" evidence="14">
    <location>
        <begin position="770"/>
        <end position="851"/>
    </location>
</feature>
<feature type="non-terminal residue" evidence="15">
    <location>
        <position position="1359"/>
    </location>
</feature>
<dbReference type="GO" id="GO:0004177">
    <property type="term" value="F:aminopeptidase activity"/>
    <property type="evidence" value="ECO:0007669"/>
    <property type="project" value="UniProtKB-KW"/>
</dbReference>
<evidence type="ECO:0000256" key="4">
    <source>
        <dbReference type="ARBA" id="ARBA00022438"/>
    </source>
</evidence>
<evidence type="ECO:0000256" key="3">
    <source>
        <dbReference type="ARBA" id="ARBA00012462"/>
    </source>
</evidence>
<dbReference type="InterPro" id="IPR022229">
    <property type="entry name" value="TPPII_Ig-like-2"/>
</dbReference>
<dbReference type="InterPro" id="IPR046940">
    <property type="entry name" value="TPPII_Ig-like_sf"/>
</dbReference>
<dbReference type="PROSITE" id="PS51892">
    <property type="entry name" value="SUBTILASE"/>
    <property type="match status" value="1"/>
</dbReference>
<dbReference type="GO" id="GO:0005829">
    <property type="term" value="C:cytosol"/>
    <property type="evidence" value="ECO:0007669"/>
    <property type="project" value="TreeGrafter"/>
</dbReference>
<evidence type="ECO:0000256" key="1">
    <source>
        <dbReference type="ARBA" id="ARBA00001910"/>
    </source>
</evidence>
<organism evidence="15">
    <name type="scientific">Auxenochlorella protothecoides</name>
    <name type="common">Green microalga</name>
    <name type="synonym">Chlorella protothecoides</name>
    <dbReference type="NCBI Taxonomy" id="3075"/>
    <lineage>
        <taxon>Eukaryota</taxon>
        <taxon>Viridiplantae</taxon>
        <taxon>Chlorophyta</taxon>
        <taxon>core chlorophytes</taxon>
        <taxon>Trebouxiophyceae</taxon>
        <taxon>Chlorellales</taxon>
        <taxon>Chlorellaceae</taxon>
        <taxon>Auxenochlorella</taxon>
    </lineage>
</organism>
<dbReference type="GO" id="GO:0008240">
    <property type="term" value="F:tripeptidyl-peptidase activity"/>
    <property type="evidence" value="ECO:0007669"/>
    <property type="project" value="UniProtKB-EC"/>
</dbReference>
<dbReference type="InterPro" id="IPR000209">
    <property type="entry name" value="Peptidase_S8/S53_dom"/>
</dbReference>
<keyword evidence="5 8" id="KW-0645">Protease</keyword>
<evidence type="ECO:0000256" key="2">
    <source>
        <dbReference type="ARBA" id="ARBA00011073"/>
    </source>
</evidence>
<dbReference type="EMBL" id="GDKF01000841">
    <property type="protein sequence ID" value="JAT77781.1"/>
    <property type="molecule type" value="Transcribed_RNA"/>
</dbReference>
<keyword evidence="4" id="KW-0031">Aminopeptidase</keyword>
<protein>
    <recommendedName>
        <fullName evidence="3">tripeptidyl-peptidase II</fullName>
        <ecNumber evidence="3">3.4.14.10</ecNumber>
    </recommendedName>
</protein>
<feature type="active site" description="Charge relay system" evidence="8">
    <location>
        <position position="119"/>
    </location>
</feature>
<dbReference type="EC" id="3.4.14.10" evidence="3"/>
<evidence type="ECO:0000256" key="5">
    <source>
        <dbReference type="ARBA" id="ARBA00022670"/>
    </source>
</evidence>
<dbReference type="Gene3D" id="1.25.40.710">
    <property type="match status" value="1"/>
</dbReference>
<evidence type="ECO:0000313" key="15">
    <source>
        <dbReference type="EMBL" id="JAT77781.1"/>
    </source>
</evidence>
<reference evidence="15" key="1">
    <citation type="submission" date="2015-08" db="EMBL/GenBank/DDBJ databases">
        <authorList>
            <person name="Babu N.S."/>
            <person name="Beckwith C.J."/>
            <person name="Beseler K.G."/>
            <person name="Brison A."/>
            <person name="Carone J.V."/>
            <person name="Caskin T.P."/>
            <person name="Diamond M."/>
            <person name="Durham M.E."/>
            <person name="Foxe J.M."/>
            <person name="Go M."/>
            <person name="Henderson B.A."/>
            <person name="Jones I.B."/>
            <person name="McGettigan J.A."/>
            <person name="Micheletti S.J."/>
            <person name="Nasrallah M.E."/>
            <person name="Ortiz D."/>
            <person name="Piller C.R."/>
            <person name="Privatt S.R."/>
            <person name="Schneider S.L."/>
            <person name="Sharp S."/>
            <person name="Smith T.C."/>
            <person name="Stanton J.D."/>
            <person name="Ullery H.E."/>
            <person name="Wilson R.J."/>
            <person name="Serrano M.G."/>
            <person name="Buck G."/>
            <person name="Lee V."/>
            <person name="Wang Y."/>
            <person name="Carvalho R."/>
            <person name="Voegtly L."/>
            <person name="Shi R."/>
            <person name="Duckworth R."/>
            <person name="Johnson A."/>
            <person name="Loviza R."/>
            <person name="Walstead R."/>
            <person name="Shah Z."/>
            <person name="Kiflezghi M."/>
            <person name="Wade K."/>
            <person name="Ball S.L."/>
            <person name="Bradley K.W."/>
            <person name="Asai D.J."/>
            <person name="Bowman C.A."/>
            <person name="Russell D.A."/>
            <person name="Pope W.H."/>
            <person name="Jacobs-Sera D."/>
            <person name="Hendrix R.W."/>
            <person name="Hatfull G.F."/>
        </authorList>
    </citation>
    <scope>NUCLEOTIDE SEQUENCE</scope>
</reference>
<feature type="coiled-coil region" evidence="9">
    <location>
        <begin position="214"/>
        <end position="264"/>
    </location>
</feature>
<evidence type="ECO:0000256" key="7">
    <source>
        <dbReference type="ARBA" id="ARBA00022825"/>
    </source>
</evidence>
<dbReference type="Gene3D" id="2.60.40.3170">
    <property type="match status" value="1"/>
</dbReference>
<gene>
    <name evidence="15" type="ORF">g.58248</name>
</gene>
<feature type="active site" description="Charge relay system" evidence="8">
    <location>
        <position position="343"/>
    </location>
</feature>
<dbReference type="InterPro" id="IPR036852">
    <property type="entry name" value="Peptidase_S8/S53_dom_sf"/>
</dbReference>
<dbReference type="FunFam" id="3.40.50.200:FF:000013">
    <property type="entry name" value="Tripeptidyl-peptidase 2 homolog"/>
    <property type="match status" value="1"/>
</dbReference>
<dbReference type="InterPro" id="IPR046939">
    <property type="entry name" value="TPPII_C_sf"/>
</dbReference>
<dbReference type="PANTHER" id="PTHR43806:SF14">
    <property type="entry name" value="TRIPEPTIDYL-PEPTIDASE 2"/>
    <property type="match status" value="1"/>
</dbReference>
<feature type="domain" description="Peptidase S8/S53" evidence="11">
    <location>
        <begin position="110"/>
        <end position="565"/>
    </location>
</feature>
<evidence type="ECO:0000256" key="8">
    <source>
        <dbReference type="PROSITE-ProRule" id="PRU01240"/>
    </source>
</evidence>
<evidence type="ECO:0000256" key="10">
    <source>
        <dbReference type="SAM" id="MobiDB-lite"/>
    </source>
</evidence>
<accession>A0A1D2AFC0</accession>
<dbReference type="PRINTS" id="PR00723">
    <property type="entry name" value="SUBTILISIN"/>
</dbReference>